<dbReference type="GO" id="GO:0106310">
    <property type="term" value="F:protein serine kinase activity"/>
    <property type="evidence" value="ECO:0007669"/>
    <property type="project" value="RHEA"/>
</dbReference>
<comment type="catalytic activity">
    <reaction evidence="7">
        <text>L-seryl-[protein] + ATP = O-phospho-L-seryl-[protein] + ADP + H(+)</text>
        <dbReference type="Rhea" id="RHEA:17989"/>
        <dbReference type="Rhea" id="RHEA-COMP:9863"/>
        <dbReference type="Rhea" id="RHEA-COMP:11604"/>
        <dbReference type="ChEBI" id="CHEBI:15378"/>
        <dbReference type="ChEBI" id="CHEBI:29999"/>
        <dbReference type="ChEBI" id="CHEBI:30616"/>
        <dbReference type="ChEBI" id="CHEBI:83421"/>
        <dbReference type="ChEBI" id="CHEBI:456216"/>
        <dbReference type="EC" id="2.7.11.1"/>
    </reaction>
</comment>
<dbReference type="Gene3D" id="1.10.510.10">
    <property type="entry name" value="Transferase(Phosphotransferase) domain 1"/>
    <property type="match status" value="1"/>
</dbReference>
<keyword evidence="13" id="KW-1185">Reference proteome</keyword>
<feature type="region of interest" description="Disordered" evidence="9">
    <location>
        <begin position="449"/>
        <end position="506"/>
    </location>
</feature>
<evidence type="ECO:0000256" key="7">
    <source>
        <dbReference type="ARBA" id="ARBA00048679"/>
    </source>
</evidence>
<dbReference type="InterPro" id="IPR008271">
    <property type="entry name" value="Ser/Thr_kinase_AS"/>
</dbReference>
<dbReference type="AlphaFoldDB" id="C1AA94"/>
<evidence type="ECO:0000259" key="11">
    <source>
        <dbReference type="PROSITE" id="PS50011"/>
    </source>
</evidence>
<dbReference type="PANTHER" id="PTHR43289:SF6">
    <property type="entry name" value="SERINE_THREONINE-PROTEIN KINASE NEKL-3"/>
    <property type="match status" value="1"/>
</dbReference>
<reference evidence="13" key="1">
    <citation type="submission" date="2006-03" db="EMBL/GenBank/DDBJ databases">
        <title>Complete genome sequence of Gemmatimonas aurantiaca T-27 that represents a novel phylum Gemmatimonadetes.</title>
        <authorList>
            <person name="Takasaki K."/>
            <person name="Ichikawa N."/>
            <person name="Miura H."/>
            <person name="Matsushita S."/>
            <person name="Watanabe Y."/>
            <person name="Oguchi A."/>
            <person name="Ankai A."/>
            <person name="Yashiro I."/>
            <person name="Takahashi M."/>
            <person name="Terui Y."/>
            <person name="Fukui S."/>
            <person name="Yokoyama H."/>
            <person name="Tanikawa S."/>
            <person name="Hanada S."/>
            <person name="Kamagata Y."/>
            <person name="Fujita N."/>
        </authorList>
    </citation>
    <scope>NUCLEOTIDE SEQUENCE [LARGE SCALE GENOMIC DNA]</scope>
    <source>
        <strain evidence="13">T-27 / DSM 14586 / JCM 11422 / NBRC 100505</strain>
    </source>
</reference>
<dbReference type="Proteomes" id="UP000002209">
    <property type="component" value="Chromosome"/>
</dbReference>
<evidence type="ECO:0000256" key="9">
    <source>
        <dbReference type="SAM" id="MobiDB-lite"/>
    </source>
</evidence>
<keyword evidence="10" id="KW-0812">Transmembrane</keyword>
<dbReference type="Pfam" id="PF00069">
    <property type="entry name" value="Pkinase"/>
    <property type="match status" value="1"/>
</dbReference>
<keyword evidence="5 8" id="KW-0067">ATP-binding</keyword>
<keyword evidence="10" id="KW-1133">Transmembrane helix</keyword>
<feature type="region of interest" description="Disordered" evidence="9">
    <location>
        <begin position="363"/>
        <end position="391"/>
    </location>
</feature>
<dbReference type="EC" id="2.7.11.1" evidence="12"/>
<dbReference type="PANTHER" id="PTHR43289">
    <property type="entry name" value="MITOGEN-ACTIVATED PROTEIN KINASE KINASE KINASE 20-RELATED"/>
    <property type="match status" value="1"/>
</dbReference>
<keyword evidence="10" id="KW-0472">Membrane</keyword>
<dbReference type="GO" id="GO:0004674">
    <property type="term" value="F:protein serine/threonine kinase activity"/>
    <property type="evidence" value="ECO:0007669"/>
    <property type="project" value="UniProtKB-KW"/>
</dbReference>
<accession>C1AA94</accession>
<organism evidence="12 13">
    <name type="scientific">Gemmatimonas aurantiaca (strain DSM 14586 / JCM 11422 / NBRC 100505 / T-27)</name>
    <dbReference type="NCBI Taxonomy" id="379066"/>
    <lineage>
        <taxon>Bacteria</taxon>
        <taxon>Pseudomonadati</taxon>
        <taxon>Gemmatimonadota</taxon>
        <taxon>Gemmatimonadia</taxon>
        <taxon>Gemmatimonadales</taxon>
        <taxon>Gemmatimonadaceae</taxon>
        <taxon>Gemmatimonas</taxon>
    </lineage>
</organism>
<feature type="transmembrane region" description="Helical" evidence="10">
    <location>
        <begin position="398"/>
        <end position="416"/>
    </location>
</feature>
<keyword evidence="3 8" id="KW-0547">Nucleotide-binding</keyword>
<dbReference type="InterPro" id="IPR011009">
    <property type="entry name" value="Kinase-like_dom_sf"/>
</dbReference>
<dbReference type="STRING" id="379066.GAU_2650"/>
<dbReference type="CDD" id="cd14014">
    <property type="entry name" value="STKc_PknB_like"/>
    <property type="match status" value="1"/>
</dbReference>
<evidence type="ECO:0000256" key="5">
    <source>
        <dbReference type="ARBA" id="ARBA00022840"/>
    </source>
</evidence>
<evidence type="ECO:0000256" key="6">
    <source>
        <dbReference type="ARBA" id="ARBA00047899"/>
    </source>
</evidence>
<feature type="compositionally biased region" description="Basic and acidic residues" evidence="9">
    <location>
        <begin position="496"/>
        <end position="506"/>
    </location>
</feature>
<evidence type="ECO:0000256" key="8">
    <source>
        <dbReference type="PROSITE-ProRule" id="PRU10141"/>
    </source>
</evidence>
<proteinExistence type="predicted"/>
<evidence type="ECO:0000313" key="12">
    <source>
        <dbReference type="EMBL" id="BAH39692.1"/>
    </source>
</evidence>
<feature type="compositionally biased region" description="Low complexity" evidence="9">
    <location>
        <begin position="365"/>
        <end position="376"/>
    </location>
</feature>
<keyword evidence="4 12" id="KW-0418">Kinase</keyword>
<feature type="compositionally biased region" description="Basic and acidic residues" evidence="9">
    <location>
        <begin position="474"/>
        <end position="483"/>
    </location>
</feature>
<protein>
    <submittedName>
        <fullName evidence="12">Putative serine/threonine protein kinase</fullName>
        <ecNumber evidence="12">2.7.11.1</ecNumber>
    </submittedName>
</protein>
<feature type="binding site" evidence="8">
    <location>
        <position position="87"/>
    </location>
    <ligand>
        <name>ATP</name>
        <dbReference type="ChEBI" id="CHEBI:30616"/>
    </ligand>
</feature>
<dbReference type="eggNOG" id="COG0515">
    <property type="taxonomic scope" value="Bacteria"/>
</dbReference>
<name>C1AA94_GEMAT</name>
<dbReference type="SMART" id="SM00220">
    <property type="entry name" value="S_TKc"/>
    <property type="match status" value="1"/>
</dbReference>
<comment type="catalytic activity">
    <reaction evidence="6">
        <text>L-threonyl-[protein] + ATP = O-phospho-L-threonyl-[protein] + ADP + H(+)</text>
        <dbReference type="Rhea" id="RHEA:46608"/>
        <dbReference type="Rhea" id="RHEA-COMP:11060"/>
        <dbReference type="Rhea" id="RHEA-COMP:11605"/>
        <dbReference type="ChEBI" id="CHEBI:15378"/>
        <dbReference type="ChEBI" id="CHEBI:30013"/>
        <dbReference type="ChEBI" id="CHEBI:30616"/>
        <dbReference type="ChEBI" id="CHEBI:61977"/>
        <dbReference type="ChEBI" id="CHEBI:456216"/>
        <dbReference type="EC" id="2.7.11.1"/>
    </reaction>
</comment>
<dbReference type="GO" id="GO:0005524">
    <property type="term" value="F:ATP binding"/>
    <property type="evidence" value="ECO:0007669"/>
    <property type="project" value="UniProtKB-UniRule"/>
</dbReference>
<evidence type="ECO:0000256" key="2">
    <source>
        <dbReference type="ARBA" id="ARBA00022679"/>
    </source>
</evidence>
<dbReference type="SUPFAM" id="SSF56112">
    <property type="entry name" value="Protein kinase-like (PK-like)"/>
    <property type="match status" value="1"/>
</dbReference>
<dbReference type="Gene3D" id="3.30.200.20">
    <property type="entry name" value="Phosphorylase Kinase, domain 1"/>
    <property type="match status" value="1"/>
</dbReference>
<dbReference type="PROSITE" id="PS00108">
    <property type="entry name" value="PROTEIN_KINASE_ST"/>
    <property type="match status" value="1"/>
</dbReference>
<dbReference type="FunFam" id="3.30.200.20:FF:000035">
    <property type="entry name" value="Serine/threonine protein kinase Stk1"/>
    <property type="match status" value="1"/>
</dbReference>
<dbReference type="InterPro" id="IPR000719">
    <property type="entry name" value="Prot_kinase_dom"/>
</dbReference>
<evidence type="ECO:0000256" key="4">
    <source>
        <dbReference type="ARBA" id="ARBA00022777"/>
    </source>
</evidence>
<evidence type="ECO:0000256" key="10">
    <source>
        <dbReference type="SAM" id="Phobius"/>
    </source>
</evidence>
<keyword evidence="2 12" id="KW-0808">Transferase</keyword>
<dbReference type="KEGG" id="gau:GAU_2650"/>
<keyword evidence="1 12" id="KW-0723">Serine/threonine-protein kinase</keyword>
<feature type="compositionally biased region" description="Low complexity" evidence="9">
    <location>
        <begin position="451"/>
        <end position="468"/>
    </location>
</feature>
<evidence type="ECO:0000256" key="1">
    <source>
        <dbReference type="ARBA" id="ARBA00022527"/>
    </source>
</evidence>
<evidence type="ECO:0000256" key="3">
    <source>
        <dbReference type="ARBA" id="ARBA00022741"/>
    </source>
</evidence>
<feature type="domain" description="Protein kinase" evidence="11">
    <location>
        <begin position="58"/>
        <end position="324"/>
    </location>
</feature>
<dbReference type="EMBL" id="AP009153">
    <property type="protein sequence ID" value="BAH39692.1"/>
    <property type="molecule type" value="Genomic_DNA"/>
</dbReference>
<evidence type="ECO:0000313" key="13">
    <source>
        <dbReference type="Proteomes" id="UP000002209"/>
    </source>
</evidence>
<dbReference type="InterPro" id="IPR017441">
    <property type="entry name" value="Protein_kinase_ATP_BS"/>
</dbReference>
<sequence>MLAFSSEIDRFAAVSYRRSCPKCGETYDESVAFCAKDGSSLTIVDESDLVGKVVGGRYRVISRIGEGGMGQVYLAEHIRMKRKSAIKIMRQALLHEPEALQRFTREAENASKINHPNVAAIFDFGETDEGLVYLAMEFVDGEALAATLKREVALHPVVGADIIAQAADALQSAHDLGILHRDIKPDNVMVSKRTDGTFVVKLVDFGIARSTDRSAQQVTRTGFAVGTPEYMSPEQLSGDVLDPRSDQYSLALVAFMALTGHDAFVSASSKESLIARLTSRPRRLVEVRSDLEWPLSLQDVFDKALAPDPVDRYPTISEFGNTLADSVSEMTPTQTAEIYRHALGQRMSSNPVVRTQMDAASVRTPAAGNNPQRQQPAAPPPVRHSRKDPVHMGRRRSVFPYIVLLGVFTYALWWYGASRPEGTTMHNVSDRIGDVSSKARSTIAGWVGSDSTAAEAPPSETAAPAAAPKRTRRRNSETEKTTKPDSAVSAVVDSSAIKRDTTVPPT</sequence>
<dbReference type="PROSITE" id="PS00107">
    <property type="entry name" value="PROTEIN_KINASE_ATP"/>
    <property type="match status" value="1"/>
</dbReference>
<gene>
    <name evidence="12" type="ordered locus">GAU_2650</name>
</gene>
<dbReference type="HOGENOM" id="CLU_000288_63_44_0"/>
<feature type="compositionally biased region" description="Low complexity" evidence="9">
    <location>
        <begin position="485"/>
        <end position="495"/>
    </location>
</feature>
<dbReference type="PROSITE" id="PS50011">
    <property type="entry name" value="PROTEIN_KINASE_DOM"/>
    <property type="match status" value="1"/>
</dbReference>